<feature type="region of interest" description="Disordered" evidence="1">
    <location>
        <begin position="771"/>
        <end position="790"/>
    </location>
</feature>
<dbReference type="PANTHER" id="PTHR14919">
    <property type="entry name" value="KPL2-RELATED"/>
    <property type="match status" value="1"/>
</dbReference>
<dbReference type="InterPro" id="IPR056199">
    <property type="entry name" value="SPEF2_C"/>
</dbReference>
<dbReference type="Proteomes" id="UP000245341">
    <property type="component" value="Unplaced"/>
</dbReference>
<feature type="compositionally biased region" description="Basic and acidic residues" evidence="1">
    <location>
        <begin position="294"/>
        <end position="306"/>
    </location>
</feature>
<sequence>MWSGSPKGKSPGGKAPVKKSPANSTDVSPVPIVPPPPKPGAEEWVYVNEPIPEEIPSFLVPYWELIENSYINSIKTVLRHLREEQHSVISYLYEVRTNFQHFLRRPDHKQDFVSQWQADFNALPDDLWDDEETKSELHQRVNVRKSATCCTRVSTREYYVYEEPQRIVFIGTVRCQNAKSWKNQSQIQETMSSASKQDQANCLLEFTISFLGHQSVPQQLEIPLISRISISPDSAMSKPKTKAILKGKIDYSLETVEANFEADEKLLMDTWQQASLAISHMVAAEIHQRLMEEEKENLPADTKEKSPQMGTNKKVIKEPPKKKKADKKAKEIATQFRLELIKTKALAFLEDLLTKVVDVYKLLEKWLGERYLNEMASVEKLTEVARYHIETSTKIQNELYLSQEDFFINGDMKVFPDPPPPVRPPPVEKEENGTLTIEQLDSLRDQFLDTAPKGIIGHKAFTDILLDLVTLNLGTNNLPGSWMHLTQPELQELTSLLIVNSEFVDWRKFLLVISMPWIIPMEEELLKTLQRFKAVDEEQLGTITFEQYMQAGLWFTKDEDIKIPDNPLEPLPFNRQEHLIEFFFRLFADHEKDPPQLDYTQMLLYFACHPDAVEGVYRALSVVIGTHVFQPIETLPVIAEKISSLTDMSPVEEYPELEGNFVSEERELREDGEGKEEIPENANTEKISMEKLLKVFQGGKEVQDANRFASHVQIENAYSENFVKVFQDLGAKNLEPVEVAVLLKHPFIQDLISNYSDYKIPDIKIILQRSEHVQGSDGERSPSRLTEEKK</sequence>
<dbReference type="AlphaFoldDB" id="A0A7F8QYR9"/>
<dbReference type="InterPro" id="IPR052634">
    <property type="entry name" value="Sperm_flagellar-bone_growth"/>
</dbReference>
<evidence type="ECO:0000313" key="3">
    <source>
        <dbReference type="Proteomes" id="UP000245341"/>
    </source>
</evidence>
<accession>A0A7F8QYR9</accession>
<dbReference type="PANTHER" id="PTHR14919:SF0">
    <property type="entry name" value="SPERM FLAGELLAR PROTEIN 2"/>
    <property type="match status" value="1"/>
</dbReference>
<feature type="domain" description="SPEF2 C-terminal" evidence="2">
    <location>
        <begin position="434"/>
        <end position="629"/>
    </location>
</feature>
<gene>
    <name evidence="4" type="primary">LOC115941649</name>
</gene>
<evidence type="ECO:0000313" key="4">
    <source>
        <dbReference type="RefSeq" id="XP_030886277.1"/>
    </source>
</evidence>
<evidence type="ECO:0000256" key="1">
    <source>
        <dbReference type="SAM" id="MobiDB-lite"/>
    </source>
</evidence>
<dbReference type="KEGG" id="lww:115941649"/>
<dbReference type="GeneID" id="115941649"/>
<name>A0A7F8QYR9_LEPWE</name>
<evidence type="ECO:0000259" key="2">
    <source>
        <dbReference type="Pfam" id="PF24082"/>
    </source>
</evidence>
<organism evidence="3 4">
    <name type="scientific">Leptonychotes weddellii</name>
    <name type="common">Weddell seal</name>
    <name type="synonym">Otaria weddellii</name>
    <dbReference type="NCBI Taxonomy" id="9713"/>
    <lineage>
        <taxon>Eukaryota</taxon>
        <taxon>Metazoa</taxon>
        <taxon>Chordata</taxon>
        <taxon>Craniata</taxon>
        <taxon>Vertebrata</taxon>
        <taxon>Euteleostomi</taxon>
        <taxon>Mammalia</taxon>
        <taxon>Eutheria</taxon>
        <taxon>Laurasiatheria</taxon>
        <taxon>Carnivora</taxon>
        <taxon>Caniformia</taxon>
        <taxon>Pinnipedia</taxon>
        <taxon>Phocidae</taxon>
        <taxon>Monachinae</taxon>
        <taxon>Lobodontini</taxon>
        <taxon>Leptonychotes</taxon>
    </lineage>
</organism>
<feature type="region of interest" description="Disordered" evidence="1">
    <location>
        <begin position="1"/>
        <end position="36"/>
    </location>
</feature>
<dbReference type="GO" id="GO:0002177">
    <property type="term" value="C:manchette"/>
    <property type="evidence" value="ECO:0007669"/>
    <property type="project" value="TreeGrafter"/>
</dbReference>
<keyword evidence="3" id="KW-1185">Reference proteome</keyword>
<dbReference type="InterPro" id="IPR011992">
    <property type="entry name" value="EF-hand-dom_pair"/>
</dbReference>
<protein>
    <submittedName>
        <fullName evidence="4">Sperm flagellar protein 2-like</fullName>
    </submittedName>
</protein>
<dbReference type="GO" id="GO:0097225">
    <property type="term" value="C:sperm midpiece"/>
    <property type="evidence" value="ECO:0007669"/>
    <property type="project" value="TreeGrafter"/>
</dbReference>
<dbReference type="GO" id="GO:0007288">
    <property type="term" value="P:sperm axoneme assembly"/>
    <property type="evidence" value="ECO:0007669"/>
    <property type="project" value="TreeGrafter"/>
</dbReference>
<reference evidence="4" key="1">
    <citation type="submission" date="2025-08" db="UniProtKB">
        <authorList>
            <consortium name="RefSeq"/>
        </authorList>
    </citation>
    <scope>IDENTIFICATION</scope>
    <source>
        <tissue evidence="4">Liver</tissue>
    </source>
</reference>
<feature type="region of interest" description="Disordered" evidence="1">
    <location>
        <begin position="294"/>
        <end position="327"/>
    </location>
</feature>
<feature type="compositionally biased region" description="Low complexity" evidence="1">
    <location>
        <begin position="1"/>
        <end position="30"/>
    </location>
</feature>
<dbReference type="RefSeq" id="XP_030886277.1">
    <property type="nucleotide sequence ID" value="XM_031030417.1"/>
</dbReference>
<dbReference type="Pfam" id="PF24082">
    <property type="entry name" value="SPEF2_C"/>
    <property type="match status" value="1"/>
</dbReference>
<dbReference type="SUPFAM" id="SSF47473">
    <property type="entry name" value="EF-hand"/>
    <property type="match status" value="1"/>
</dbReference>
<proteinExistence type="predicted"/>
<dbReference type="OrthoDB" id="62528at2759"/>